<dbReference type="AlphaFoldDB" id="A0A2S9M6M2"/>
<accession>A0A2S9M6M2</accession>
<comment type="caution">
    <text evidence="1">The sequence shown here is derived from an EMBL/GenBank/DDBJ whole genome shotgun (WGS) entry which is preliminary data.</text>
</comment>
<gene>
    <name evidence="1" type="ORF">C6Q15_32800</name>
</gene>
<organism evidence="1 2">
    <name type="scientific">Burkholderia multivorans</name>
    <dbReference type="NCBI Taxonomy" id="87883"/>
    <lineage>
        <taxon>Bacteria</taxon>
        <taxon>Pseudomonadati</taxon>
        <taxon>Pseudomonadota</taxon>
        <taxon>Betaproteobacteria</taxon>
        <taxon>Burkholderiales</taxon>
        <taxon>Burkholderiaceae</taxon>
        <taxon>Burkholderia</taxon>
        <taxon>Burkholderia cepacia complex</taxon>
    </lineage>
</organism>
<name>A0A2S9M6M2_9BURK</name>
<dbReference type="EMBL" id="PVGH01000122">
    <property type="protein sequence ID" value="PRF52450.1"/>
    <property type="molecule type" value="Genomic_DNA"/>
</dbReference>
<dbReference type="CDD" id="cd20731">
    <property type="entry name" value="PoNe_FilH_TF-like"/>
    <property type="match status" value="1"/>
</dbReference>
<sequence>MLLPLSTDNVQSLSLGHHMALAVVRSGNGDCDQVVCLLRVVYLSVFMRGGAISGSYLSLYQRAEAVLDACIARAERGETWTLAEDELVNVERVLVVHDEQLAAIPKHRYLTAWDRLQRFVNGCLSQLDQLPSKDLQGQARQYVANNYFVRNGFTPLDGKCGVNCFDGVYIKGDTVYINEVKPLNANGSVQLNGPSGSLPTQMTDGWIDSAVTRLRNGDANQRATADLIQKAIDSGKLVKIIAGVNSNGATLVKIK</sequence>
<dbReference type="Proteomes" id="UP000238982">
    <property type="component" value="Unassembled WGS sequence"/>
</dbReference>
<reference evidence="1 2" key="1">
    <citation type="submission" date="2018-03" db="EMBL/GenBank/DDBJ databases">
        <authorList>
            <person name="Keele B.F."/>
        </authorList>
    </citation>
    <scope>NUCLEOTIDE SEQUENCE [LARGE SCALE GENOMIC DNA]</scope>
    <source>
        <strain evidence="1 2">AU19729</strain>
    </source>
</reference>
<evidence type="ECO:0000313" key="2">
    <source>
        <dbReference type="Proteomes" id="UP000238982"/>
    </source>
</evidence>
<protein>
    <submittedName>
        <fullName evidence="1">Uncharacterized protein</fullName>
    </submittedName>
</protein>
<proteinExistence type="predicted"/>
<evidence type="ECO:0000313" key="1">
    <source>
        <dbReference type="EMBL" id="PRF52450.1"/>
    </source>
</evidence>